<evidence type="ECO:0000313" key="1">
    <source>
        <dbReference type="Proteomes" id="UP000095286"/>
    </source>
</evidence>
<organism evidence="1 2">
    <name type="scientific">Rhabditophanes sp. KR3021</name>
    <dbReference type="NCBI Taxonomy" id="114890"/>
    <lineage>
        <taxon>Eukaryota</taxon>
        <taxon>Metazoa</taxon>
        <taxon>Ecdysozoa</taxon>
        <taxon>Nematoda</taxon>
        <taxon>Chromadorea</taxon>
        <taxon>Rhabditida</taxon>
        <taxon>Tylenchina</taxon>
        <taxon>Panagrolaimomorpha</taxon>
        <taxon>Strongyloidoidea</taxon>
        <taxon>Alloionematidae</taxon>
        <taxon>Rhabditophanes</taxon>
    </lineage>
</organism>
<evidence type="ECO:0000313" key="2">
    <source>
        <dbReference type="WBParaSite" id="RSKR_0000262766.1"/>
    </source>
</evidence>
<proteinExistence type="predicted"/>
<dbReference type="Proteomes" id="UP000095286">
    <property type="component" value="Unplaced"/>
</dbReference>
<name>A0AC35TNA7_9BILA</name>
<dbReference type="WBParaSite" id="RSKR_0000262766.1">
    <property type="protein sequence ID" value="RSKR_0000262766.1"/>
    <property type="gene ID" value="RSKR_0000262766"/>
</dbReference>
<sequence>MIYTFYALRETFRHADVFLISKNLIAADIFKNCAILGVVIPLTFFRAKPFTDDYMHSLLYHILCELETLNYNATVSLVFFQTVERFSIFYFRQSTQFKHRNVVIVYSSIVLLDIFTFLKNKMMPRTFTTRTTISQMQAKIFTIVAGQTNIESITKSNLISNERQFSIEKIIFFQAFFTNKRVVIPLTLITDDSFAKEYKSTFVYRVLCECDTLNYNVGVFLMMFLAIDRFSIFYFTTCANWNRKNVIYAYCGLAWVYGVAITTINLQVGLFKEFECSGIYLYYQSRSKTSFGESYSIFSNLFSTVLPITLIFLYILAFIKVKMYTQNNKVRVKVVPKKTIVDVTKVKPIRTVSAGFKTKAEDFETNVMTKLSSVQKKFSYERTILFQGTMLCFIYTIECAVFRYGSFFVSIIGSEDEMYWGAFVMCLVIFHNCVNPIALLLFNSTFQIVTFIIYFGIALIMFFNIGSEETNPAYSSFPAHFLANCIFDFIVCFNLTMLIQLPKWGYLIQYYSDFPWVAFAYDGFVYSSILLSIFGNLIIVVNRYYSLIHGITYKTKWTGKICFLIVIIQFVASFFLFFHTYFYEANFLPSDDLTYYAFQVVDWDITKIDRSVMIAVSVTLVQGIALYAVISYNQDLKYALTISLVYLIPSTISFHPYLMLFANDDLKNLIGCMARKISKEKTTISERTNTIRQRPMEKLG</sequence>
<protein>
    <submittedName>
        <fullName evidence="2">G_PROTEIN_RECEP_F1_2 domain-containing protein</fullName>
    </submittedName>
</protein>
<reference evidence="2" key="1">
    <citation type="submission" date="2016-11" db="UniProtKB">
        <authorList>
            <consortium name="WormBaseParasite"/>
        </authorList>
    </citation>
    <scope>IDENTIFICATION</scope>
    <source>
        <strain evidence="2">KR3021</strain>
    </source>
</reference>
<accession>A0AC35TNA7</accession>